<sequence>MALSHSWGGHQAAKTVKSNLVARCAGFPLSELPSTFQDAIAVAVELEIRYIWIDSLCIVQDDRDDWKREAAKMGDVYLHSYLTIAATRAANSEAGFLGPRRFTQAVKLPDALSDTLSDTLSGVHHPPVRNIYACQRRSFSDDVDDGPLSQRAWVLQERVLSPRTLHFTERQVYWECWQYHQGEDLECQYLGVMKKDAYPVALSPSSLLREDITPGSELPQGWWYMSSEYTGCGLTFQADKLVAISGVVQKLGSRLNITYMKGVWKEFLHRSVLWSARTEDLEYLPLVEAPSWSWASRKGPINYMQLYDYKPMPQFAICETAPPGLFLIHAMLATLSANLRIGDVRWSDPARDPIAFPPELDYFATRYRVVQDHKGDIVGWITLDSRIESRTDFSHLFWVLVAKSSHSHSHEGLGATVSTVSN</sequence>
<name>A0ACC2J6F1_9PEZI</name>
<protein>
    <submittedName>
        <fullName evidence="1">Uncharacterized protein</fullName>
    </submittedName>
</protein>
<organism evidence="1 2">
    <name type="scientific">Nemania bipapillata</name>
    <dbReference type="NCBI Taxonomy" id="110536"/>
    <lineage>
        <taxon>Eukaryota</taxon>
        <taxon>Fungi</taxon>
        <taxon>Dikarya</taxon>
        <taxon>Ascomycota</taxon>
        <taxon>Pezizomycotina</taxon>
        <taxon>Sordariomycetes</taxon>
        <taxon>Xylariomycetidae</taxon>
        <taxon>Xylariales</taxon>
        <taxon>Xylariaceae</taxon>
        <taxon>Nemania</taxon>
    </lineage>
</organism>
<comment type="caution">
    <text evidence="1">The sequence shown here is derived from an EMBL/GenBank/DDBJ whole genome shotgun (WGS) entry which is preliminary data.</text>
</comment>
<evidence type="ECO:0000313" key="1">
    <source>
        <dbReference type="EMBL" id="KAJ8122919.1"/>
    </source>
</evidence>
<reference evidence="1" key="1">
    <citation type="submission" date="2022-11" db="EMBL/GenBank/DDBJ databases">
        <title>Genome Sequence of Nemania bipapillata.</title>
        <authorList>
            <person name="Buettner E."/>
        </authorList>
    </citation>
    <scope>NUCLEOTIDE SEQUENCE</scope>
    <source>
        <strain evidence="1">CP14</strain>
    </source>
</reference>
<accession>A0ACC2J6F1</accession>
<evidence type="ECO:0000313" key="2">
    <source>
        <dbReference type="Proteomes" id="UP001153334"/>
    </source>
</evidence>
<dbReference type="Proteomes" id="UP001153334">
    <property type="component" value="Unassembled WGS sequence"/>
</dbReference>
<gene>
    <name evidence="1" type="ORF">ONZ43_g1004</name>
</gene>
<dbReference type="EMBL" id="JAPESX010000154">
    <property type="protein sequence ID" value="KAJ8122919.1"/>
    <property type="molecule type" value="Genomic_DNA"/>
</dbReference>
<proteinExistence type="predicted"/>
<keyword evidence="2" id="KW-1185">Reference proteome</keyword>